<proteinExistence type="predicted"/>
<reference evidence="1" key="1">
    <citation type="submission" date="2020-05" db="EMBL/GenBank/DDBJ databases">
        <authorList>
            <consortium name="Genoscope - CEA"/>
            <person name="William W."/>
        </authorList>
    </citation>
    <scope>NUCLEOTIDE SEQUENCE [LARGE SCALE GENOMIC DNA]</scope>
    <source>
        <strain evidence="1">PCC 7821</strain>
    </source>
</reference>
<gene>
    <name evidence="1" type="ORF">PLAN_60231</name>
</gene>
<evidence type="ECO:0000313" key="1">
    <source>
        <dbReference type="EMBL" id="CAC5345216.1"/>
    </source>
</evidence>
<accession>A0A6J7ZTE0</accession>
<comment type="caution">
    <text evidence="1">The sequence shown here is derived from an EMBL/GenBank/DDBJ whole genome shotgun (WGS) entry which is preliminary data.</text>
</comment>
<dbReference type="Proteomes" id="UP000196521">
    <property type="component" value="Unassembled WGS sequence"/>
</dbReference>
<dbReference type="AlphaFoldDB" id="A0A6J7ZTE0"/>
<dbReference type="EMBL" id="CZCZ02000016">
    <property type="protein sequence ID" value="CAC5345216.1"/>
    <property type="molecule type" value="Genomic_DNA"/>
</dbReference>
<sequence length="61" mass="7147">MWISERVFSTNITHGSKDLILIAIIRKGWECGNERVFRPPEETRHFGKLSDRTGEFIPMRS</sequence>
<organism evidence="1 2">
    <name type="scientific">Planktothrix rubescens CCAP 1459/22</name>
    <dbReference type="NCBI Taxonomy" id="329571"/>
    <lineage>
        <taxon>Bacteria</taxon>
        <taxon>Bacillati</taxon>
        <taxon>Cyanobacteriota</taxon>
        <taxon>Cyanophyceae</taxon>
        <taxon>Oscillatoriophycideae</taxon>
        <taxon>Oscillatoriales</taxon>
        <taxon>Microcoleaceae</taxon>
        <taxon>Planktothrix</taxon>
    </lineage>
</organism>
<protein>
    <submittedName>
        <fullName evidence="1">Uncharacterized protein</fullName>
    </submittedName>
</protein>
<keyword evidence="2" id="KW-1185">Reference proteome</keyword>
<evidence type="ECO:0000313" key="2">
    <source>
        <dbReference type="Proteomes" id="UP000196521"/>
    </source>
</evidence>
<name>A0A6J7ZTE0_PLARU</name>